<reference evidence="3" key="1">
    <citation type="submission" date="2023-05" db="EMBL/GenBank/DDBJ databases">
        <title>Complete genome sequence of Agrobacterium larrymoorei CFBP5477.</title>
        <authorList>
            <person name="Yen H.-C."/>
            <person name="Chou L."/>
            <person name="Lin Y.-C."/>
            <person name="Lai E.-M."/>
            <person name="Kuo C.-H."/>
        </authorList>
    </citation>
    <scope>NUCLEOTIDE SEQUENCE</scope>
    <source>
        <strain evidence="3">CFBP5477</strain>
    </source>
</reference>
<name>A0AAF0HCM4_9HYPH</name>
<accession>A0AAF0HCM4</accession>
<dbReference type="AlphaFoldDB" id="A0AAF0HCM4"/>
<feature type="region of interest" description="Disordered" evidence="1">
    <location>
        <begin position="37"/>
        <end position="92"/>
    </location>
</feature>
<dbReference type="Pfam" id="PF06059">
    <property type="entry name" value="DUF930"/>
    <property type="match status" value="1"/>
</dbReference>
<evidence type="ECO:0000256" key="2">
    <source>
        <dbReference type="SAM" id="SignalP"/>
    </source>
</evidence>
<feature type="signal peptide" evidence="2">
    <location>
        <begin position="1"/>
        <end position="21"/>
    </location>
</feature>
<evidence type="ECO:0000256" key="1">
    <source>
        <dbReference type="SAM" id="MobiDB-lite"/>
    </source>
</evidence>
<dbReference type="Proteomes" id="UP000298664">
    <property type="component" value="Chromosome Circular"/>
</dbReference>
<evidence type="ECO:0000313" key="4">
    <source>
        <dbReference type="Proteomes" id="UP000298664"/>
    </source>
</evidence>
<evidence type="ECO:0000313" key="3">
    <source>
        <dbReference type="EMBL" id="WHA41949.1"/>
    </source>
</evidence>
<feature type="chain" id="PRO_5042041942" evidence="2">
    <location>
        <begin position="22"/>
        <end position="228"/>
    </location>
</feature>
<dbReference type="EMBL" id="CP124733">
    <property type="protein sequence ID" value="WHA41949.1"/>
    <property type="molecule type" value="Genomic_DNA"/>
</dbReference>
<protein>
    <submittedName>
        <fullName evidence="3">DUF930 domain-containing protein</fullName>
    </submittedName>
</protein>
<feature type="compositionally biased region" description="Basic and acidic residues" evidence="1">
    <location>
        <begin position="37"/>
        <end position="63"/>
    </location>
</feature>
<proteinExistence type="predicted"/>
<organism evidence="3 4">
    <name type="scientific">Agrobacterium larrymoorei</name>
    <dbReference type="NCBI Taxonomy" id="160699"/>
    <lineage>
        <taxon>Bacteria</taxon>
        <taxon>Pseudomonadati</taxon>
        <taxon>Pseudomonadota</taxon>
        <taxon>Alphaproteobacteria</taxon>
        <taxon>Hyphomicrobiales</taxon>
        <taxon>Rhizobiaceae</taxon>
        <taxon>Rhizobium/Agrobacterium group</taxon>
        <taxon>Agrobacterium</taxon>
    </lineage>
</organism>
<dbReference type="InterPro" id="IPR009273">
    <property type="entry name" value="DUF930"/>
</dbReference>
<dbReference type="RefSeq" id="WP_170980174.1">
    <property type="nucleotide sequence ID" value="NZ_CP124733.1"/>
</dbReference>
<sequence length="228" mass="25081">MFHLAAIFALIFLHFTPLKPAAPESTVSVELLPADTFDDKNTAEPSEAPKVDARAENVTREADVVQPLSPEIPATKDQTEEGSSTSSAPKTEIKSRAFVRASHFYASEVLKNPKSKGTASDLRKLSPEERMTQLCNLEAMEQVSRWKTRIKADFLVSYAMADTRRSGQKITADGAAVRSKGHWFNLKYSCQVAASMEAVDAFEFALGDEIPEAEWDAHSLPAGENFDD</sequence>
<keyword evidence="2" id="KW-0732">Signal</keyword>
<gene>
    <name evidence="3" type="ORF">CFBP5477_004780</name>
</gene>